<dbReference type="Proteomes" id="UP001497644">
    <property type="component" value="Chromosome 11"/>
</dbReference>
<evidence type="ECO:0000256" key="6">
    <source>
        <dbReference type="ARBA" id="ARBA00023004"/>
    </source>
</evidence>
<dbReference type="InterPro" id="IPR002401">
    <property type="entry name" value="Cyt_P450_E_grp-I"/>
</dbReference>
<keyword evidence="5 9" id="KW-0560">Oxidoreductase</keyword>
<evidence type="ECO:0000256" key="8">
    <source>
        <dbReference type="PIRSR" id="PIRSR602401-1"/>
    </source>
</evidence>
<dbReference type="PRINTS" id="PR00385">
    <property type="entry name" value="P450"/>
</dbReference>
<dbReference type="InterPro" id="IPR017972">
    <property type="entry name" value="Cyt_P450_CS"/>
</dbReference>
<comment type="similarity">
    <text evidence="2 9">Belongs to the cytochrome P450 family.</text>
</comment>
<evidence type="ECO:0000256" key="1">
    <source>
        <dbReference type="ARBA" id="ARBA00001971"/>
    </source>
</evidence>
<evidence type="ECO:0000256" key="9">
    <source>
        <dbReference type="RuleBase" id="RU000461"/>
    </source>
</evidence>
<evidence type="ECO:0000256" key="5">
    <source>
        <dbReference type="ARBA" id="ARBA00023002"/>
    </source>
</evidence>
<dbReference type="CDD" id="cd20628">
    <property type="entry name" value="CYP4"/>
    <property type="match status" value="1"/>
</dbReference>
<proteinExistence type="inferred from homology"/>
<evidence type="ECO:0000256" key="3">
    <source>
        <dbReference type="ARBA" id="ARBA00022617"/>
    </source>
</evidence>
<dbReference type="InterPro" id="IPR050196">
    <property type="entry name" value="Cytochrome_P450_Monoox"/>
</dbReference>
<dbReference type="InterPro" id="IPR036396">
    <property type="entry name" value="Cyt_P450_sf"/>
</dbReference>
<evidence type="ECO:0000256" key="11">
    <source>
        <dbReference type="SAM" id="Phobius"/>
    </source>
</evidence>
<organism evidence="12 13">
    <name type="scientific">Lasius platythorax</name>
    <dbReference type="NCBI Taxonomy" id="488582"/>
    <lineage>
        <taxon>Eukaryota</taxon>
        <taxon>Metazoa</taxon>
        <taxon>Ecdysozoa</taxon>
        <taxon>Arthropoda</taxon>
        <taxon>Hexapoda</taxon>
        <taxon>Insecta</taxon>
        <taxon>Pterygota</taxon>
        <taxon>Neoptera</taxon>
        <taxon>Endopterygota</taxon>
        <taxon>Hymenoptera</taxon>
        <taxon>Apocrita</taxon>
        <taxon>Aculeata</taxon>
        <taxon>Formicoidea</taxon>
        <taxon>Formicidae</taxon>
        <taxon>Formicinae</taxon>
        <taxon>Lasius</taxon>
        <taxon>Lasius</taxon>
    </lineage>
</organism>
<dbReference type="PROSITE" id="PS00086">
    <property type="entry name" value="CYTOCHROME_P450"/>
    <property type="match status" value="1"/>
</dbReference>
<dbReference type="InterPro" id="IPR001128">
    <property type="entry name" value="Cyt_P450"/>
</dbReference>
<keyword evidence="13" id="KW-1185">Reference proteome</keyword>
<dbReference type="GO" id="GO:0005506">
    <property type="term" value="F:iron ion binding"/>
    <property type="evidence" value="ECO:0007669"/>
    <property type="project" value="InterPro"/>
</dbReference>
<dbReference type="Pfam" id="PF00067">
    <property type="entry name" value="p450"/>
    <property type="match status" value="1"/>
</dbReference>
<dbReference type="PANTHER" id="PTHR24291:SF106">
    <property type="entry name" value="CYTOCHROME P450 4G1-RELATED"/>
    <property type="match status" value="1"/>
</dbReference>
<evidence type="ECO:0000256" key="2">
    <source>
        <dbReference type="ARBA" id="ARBA00010617"/>
    </source>
</evidence>
<keyword evidence="3 8" id="KW-0349">Heme</keyword>
<keyword evidence="11" id="KW-0812">Transmembrane</keyword>
<name>A0AAV2N814_9HYME</name>
<keyword evidence="11" id="KW-1133">Transmembrane helix</keyword>
<evidence type="ECO:0000256" key="7">
    <source>
        <dbReference type="ARBA" id="ARBA00023033"/>
    </source>
</evidence>
<evidence type="ECO:0000313" key="12">
    <source>
        <dbReference type="EMBL" id="CAL1675696.1"/>
    </source>
</evidence>
<keyword evidence="11" id="KW-0472">Membrane</keyword>
<dbReference type="GO" id="GO:0004497">
    <property type="term" value="F:monooxygenase activity"/>
    <property type="evidence" value="ECO:0007669"/>
    <property type="project" value="UniProtKB-KW"/>
</dbReference>
<dbReference type="PRINTS" id="PR00463">
    <property type="entry name" value="EP450I"/>
</dbReference>
<protein>
    <recommendedName>
        <fullName evidence="14">Cytochrome P450</fullName>
    </recommendedName>
</protein>
<feature type="region of interest" description="Disordered" evidence="10">
    <location>
        <begin position="276"/>
        <end position="304"/>
    </location>
</feature>
<keyword evidence="7 9" id="KW-0503">Monooxygenase</keyword>
<feature type="transmembrane region" description="Helical" evidence="11">
    <location>
        <begin position="14"/>
        <end position="33"/>
    </location>
</feature>
<evidence type="ECO:0000256" key="4">
    <source>
        <dbReference type="ARBA" id="ARBA00022723"/>
    </source>
</evidence>
<reference evidence="12" key="1">
    <citation type="submission" date="2024-04" db="EMBL/GenBank/DDBJ databases">
        <authorList>
            <consortium name="Molecular Ecology Group"/>
        </authorList>
    </citation>
    <scope>NUCLEOTIDE SEQUENCE</scope>
</reference>
<evidence type="ECO:0000256" key="10">
    <source>
        <dbReference type="SAM" id="MobiDB-lite"/>
    </source>
</evidence>
<accession>A0AAV2N814</accession>
<keyword evidence="6 8" id="KW-0408">Iron</keyword>
<comment type="cofactor">
    <cofactor evidence="1 8">
        <name>heme</name>
        <dbReference type="ChEBI" id="CHEBI:30413"/>
    </cofactor>
</comment>
<dbReference type="GO" id="GO:0016705">
    <property type="term" value="F:oxidoreductase activity, acting on paired donors, with incorporation or reduction of molecular oxygen"/>
    <property type="evidence" value="ECO:0007669"/>
    <property type="project" value="InterPro"/>
</dbReference>
<dbReference type="AlphaFoldDB" id="A0AAV2N814"/>
<dbReference type="SUPFAM" id="SSF48264">
    <property type="entry name" value="Cytochrome P450"/>
    <property type="match status" value="1"/>
</dbReference>
<dbReference type="EMBL" id="OZ034834">
    <property type="protein sequence ID" value="CAL1675696.1"/>
    <property type="molecule type" value="Genomic_DNA"/>
</dbReference>
<dbReference type="GO" id="GO:0020037">
    <property type="term" value="F:heme binding"/>
    <property type="evidence" value="ECO:0007669"/>
    <property type="project" value="InterPro"/>
</dbReference>
<dbReference type="Gene3D" id="1.10.630.10">
    <property type="entry name" value="Cytochrome P450"/>
    <property type="match status" value="1"/>
</dbReference>
<keyword evidence="4 8" id="KW-0479">Metal-binding</keyword>
<evidence type="ECO:0008006" key="14">
    <source>
        <dbReference type="Google" id="ProtNLM"/>
    </source>
</evidence>
<feature type="binding site" description="axial binding residue" evidence="8">
    <location>
        <position position="501"/>
    </location>
    <ligand>
        <name>heme</name>
        <dbReference type="ChEBI" id="CHEBI:30413"/>
    </ligand>
    <ligandPart>
        <name>Fe</name>
        <dbReference type="ChEBI" id="CHEBI:18248"/>
    </ligandPart>
</feature>
<sequence length="560" mass="64536">MDAIPITTSYLSTIAYSLLAVFITTLIALYYYVETSRVVRLSRKLPNPPRVPILGHALLFAGLSPETVLPLALKYYEIYGSVASIQFGTRVVIYLSDPKDIEIILGSSVHLDKAVEYRYFQPWLGDGLLITTGDKWRRHRKIIAPTFHMNILKTFVPLFYENSMDLVKRLRDEVGKEFDCHDYLSAVTVDILTETAMGVRKEKRQKTGYDYAVAVMKMSDILHRRHYDFSLRSDIIFKFTKFAKKQKKLLNIIHTLTNHVIEEKSKDIEEKVIKDQQQKEVQNGKPMESLNATRNDGNDKNDATKYTKLHYVRDDLDDIDENDVGEKKRLAFLDMMLDLKRNGGQMTDEEIREEVNTIMFEGHDTTAAGSSFTLCALGNHQDIQARVHEELDAIFGDSDRQCTFQDTLEMKYLERVILEALRLFPPVPIIARKLNEDVKIITGDYILPKTATIVIPQFAVHRSEKYYPNPTVFNPDNFLPEKMQQRHYYAFIPFSAGPRSCVGRKYAMLKLKVLLSTILRNYRVSSDVADKDFILRGDIILKRHDGFKIKLEPRKPVSCI</sequence>
<dbReference type="PANTHER" id="PTHR24291">
    <property type="entry name" value="CYTOCHROME P450 FAMILY 4"/>
    <property type="match status" value="1"/>
</dbReference>
<evidence type="ECO:0000313" key="13">
    <source>
        <dbReference type="Proteomes" id="UP001497644"/>
    </source>
</evidence>
<gene>
    <name evidence="12" type="ORF">LPLAT_LOCUS2019</name>
</gene>